<proteinExistence type="predicted"/>
<gene>
    <name evidence="2" type="ORF">AB6A40_009791</name>
</gene>
<organism evidence="2 3">
    <name type="scientific">Gnathostoma spinigerum</name>
    <dbReference type="NCBI Taxonomy" id="75299"/>
    <lineage>
        <taxon>Eukaryota</taxon>
        <taxon>Metazoa</taxon>
        <taxon>Ecdysozoa</taxon>
        <taxon>Nematoda</taxon>
        <taxon>Chromadorea</taxon>
        <taxon>Rhabditida</taxon>
        <taxon>Spirurina</taxon>
        <taxon>Gnathostomatomorpha</taxon>
        <taxon>Gnathostomatoidea</taxon>
        <taxon>Gnathostomatidae</taxon>
        <taxon>Gnathostoma</taxon>
    </lineage>
</organism>
<evidence type="ECO:0000256" key="1">
    <source>
        <dbReference type="SAM" id="MobiDB-lite"/>
    </source>
</evidence>
<dbReference type="EMBL" id="JBGFUD010011040">
    <property type="protein sequence ID" value="MFH4983082.1"/>
    <property type="molecule type" value="Genomic_DNA"/>
</dbReference>
<feature type="region of interest" description="Disordered" evidence="1">
    <location>
        <begin position="75"/>
        <end position="103"/>
    </location>
</feature>
<protein>
    <submittedName>
        <fullName evidence="2">Uncharacterized protein</fullName>
    </submittedName>
</protein>
<dbReference type="Proteomes" id="UP001608902">
    <property type="component" value="Unassembled WGS sequence"/>
</dbReference>
<keyword evidence="3" id="KW-1185">Reference proteome</keyword>
<evidence type="ECO:0000313" key="3">
    <source>
        <dbReference type="Proteomes" id="UP001608902"/>
    </source>
</evidence>
<evidence type="ECO:0000313" key="2">
    <source>
        <dbReference type="EMBL" id="MFH4983082.1"/>
    </source>
</evidence>
<accession>A0ABD6EVF0</accession>
<comment type="caution">
    <text evidence="2">The sequence shown here is derived from an EMBL/GenBank/DDBJ whole genome shotgun (WGS) entry which is preliminary data.</text>
</comment>
<sequence length="128" mass="14509">MEHRTLKQRDDNCSRSVKNLSMHLQNMKNLHHLVQTVEGYENSNNSLPPPARILPISGMKPQDSHIIRPVAFRPFSSKKTESRQSATSTSSSFYAKKDDSNSKRHCSQYALLICSSAFQLSKFLDSLV</sequence>
<feature type="compositionally biased region" description="Low complexity" evidence="1">
    <location>
        <begin position="83"/>
        <end position="92"/>
    </location>
</feature>
<reference evidence="2 3" key="1">
    <citation type="submission" date="2024-08" db="EMBL/GenBank/DDBJ databases">
        <title>Gnathostoma spinigerum genome.</title>
        <authorList>
            <person name="Gonzalez-Bertolin B."/>
            <person name="Monzon S."/>
            <person name="Zaballos A."/>
            <person name="Jimenez P."/>
            <person name="Dekumyoy P."/>
            <person name="Varona S."/>
            <person name="Cuesta I."/>
            <person name="Sumanam S."/>
            <person name="Adisakwattana P."/>
            <person name="Gasser R.B."/>
            <person name="Hernandez-Gonzalez A."/>
            <person name="Young N.D."/>
            <person name="Perteguer M.J."/>
        </authorList>
    </citation>
    <scope>NUCLEOTIDE SEQUENCE [LARGE SCALE GENOMIC DNA]</scope>
    <source>
        <strain evidence="2">AL3</strain>
        <tissue evidence="2">Liver</tissue>
    </source>
</reference>
<name>A0ABD6EVF0_9BILA</name>
<dbReference type="AlphaFoldDB" id="A0ABD6EVF0"/>